<evidence type="ECO:0000256" key="1">
    <source>
        <dbReference type="SAM" id="MobiDB-lite"/>
    </source>
</evidence>
<gene>
    <name evidence="2" type="ORF">PXEA_LOCUS19872</name>
</gene>
<organism evidence="2 3">
    <name type="scientific">Protopolystoma xenopodis</name>
    <dbReference type="NCBI Taxonomy" id="117903"/>
    <lineage>
        <taxon>Eukaryota</taxon>
        <taxon>Metazoa</taxon>
        <taxon>Spiralia</taxon>
        <taxon>Lophotrochozoa</taxon>
        <taxon>Platyhelminthes</taxon>
        <taxon>Monogenea</taxon>
        <taxon>Polyopisthocotylea</taxon>
        <taxon>Polystomatidea</taxon>
        <taxon>Polystomatidae</taxon>
        <taxon>Protopolystoma</taxon>
    </lineage>
</organism>
<feature type="compositionally biased region" description="Polar residues" evidence="1">
    <location>
        <begin position="254"/>
        <end position="270"/>
    </location>
</feature>
<protein>
    <submittedName>
        <fullName evidence="2">Uncharacterized protein</fullName>
    </submittedName>
</protein>
<sequence>MTPTYQKVNLEPHPVNLSSNSTKAMPYFPSSELRGFTLGGHGTCAGTSIPIGRHTFGPSVSGMAPRVSALECLFSDAHRALTTPASSPIALTGLASVSEASISEAITSKPHAFTDSSSHNQSKILRSGAPTTCTSGMQSYPRQHLPTLSTVSAITDVMSSTSTMNATGTVAYSMANSRCTKPLKYTGSSSDSSTYIQPAKSPGHFQLSPNVNSASPAAFHSRLSSSLQPQAENVINAVSTSNSLQPILMPSSQAPQIHSRLQNQASQSTQPEKKVAPDFSSSDFLSASLLSSPRCGYDYLGNPQAGTRLAHLPAPLASGIGTLPRTHHHYQHSPKQQQSQGLGYSITDRRLYEPHSDAFRPRLSSQLEAPIRGQQMPTAAG</sequence>
<evidence type="ECO:0000313" key="2">
    <source>
        <dbReference type="EMBL" id="VEL26432.1"/>
    </source>
</evidence>
<feature type="region of interest" description="Disordered" evidence="1">
    <location>
        <begin position="359"/>
        <end position="381"/>
    </location>
</feature>
<dbReference type="Proteomes" id="UP000784294">
    <property type="component" value="Unassembled WGS sequence"/>
</dbReference>
<dbReference type="EMBL" id="CAAALY010080190">
    <property type="protein sequence ID" value="VEL26432.1"/>
    <property type="molecule type" value="Genomic_DNA"/>
</dbReference>
<dbReference type="AlphaFoldDB" id="A0A3S5AVK2"/>
<keyword evidence="3" id="KW-1185">Reference proteome</keyword>
<proteinExistence type="predicted"/>
<evidence type="ECO:0000313" key="3">
    <source>
        <dbReference type="Proteomes" id="UP000784294"/>
    </source>
</evidence>
<reference evidence="2" key="1">
    <citation type="submission" date="2018-11" db="EMBL/GenBank/DDBJ databases">
        <authorList>
            <consortium name="Pathogen Informatics"/>
        </authorList>
    </citation>
    <scope>NUCLEOTIDE SEQUENCE</scope>
</reference>
<feature type="region of interest" description="Disordered" evidence="1">
    <location>
        <begin position="254"/>
        <end position="279"/>
    </location>
</feature>
<name>A0A3S5AVK2_9PLAT</name>
<accession>A0A3S5AVK2</accession>
<feature type="non-terminal residue" evidence="2">
    <location>
        <position position="381"/>
    </location>
</feature>
<comment type="caution">
    <text evidence="2">The sequence shown here is derived from an EMBL/GenBank/DDBJ whole genome shotgun (WGS) entry which is preliminary data.</text>
</comment>